<dbReference type="Gene3D" id="3.30.1370.60">
    <property type="entry name" value="Hypothetical oxidoreductase yiak, domain 2"/>
    <property type="match status" value="1"/>
</dbReference>
<reference evidence="3" key="1">
    <citation type="submission" date="2022-07" db="EMBL/GenBank/DDBJ databases">
        <title>Genetic diversity of Erwinia pyrifoliae.</title>
        <authorList>
            <person name="Park D.S."/>
            <person name="Ham H."/>
        </authorList>
    </citation>
    <scope>NUCLEOTIDE SEQUENCE</scope>
    <source>
        <strain evidence="3">CP201486</strain>
    </source>
</reference>
<dbReference type="InterPro" id="IPR043144">
    <property type="entry name" value="Mal/L-sulf/L-lact_DH-like_ah"/>
</dbReference>
<dbReference type="InterPro" id="IPR003767">
    <property type="entry name" value="Malate/L-lactate_DH-like"/>
</dbReference>
<dbReference type="Pfam" id="PF02615">
    <property type="entry name" value="Ldh_2"/>
    <property type="match status" value="1"/>
</dbReference>
<dbReference type="RefSeq" id="WP_259826139.1">
    <property type="nucleotide sequence ID" value="NZ_CP103445.1"/>
</dbReference>
<evidence type="ECO:0000313" key="4">
    <source>
        <dbReference type="Proteomes" id="UP001058553"/>
    </source>
</evidence>
<proteinExistence type="inferred from homology"/>
<evidence type="ECO:0000313" key="3">
    <source>
        <dbReference type="EMBL" id="UWS34419.1"/>
    </source>
</evidence>
<dbReference type="Proteomes" id="UP001058553">
    <property type="component" value="Chromosome"/>
</dbReference>
<comment type="similarity">
    <text evidence="1">Belongs to the LDH2/MDH2 oxidoreductase family.</text>
</comment>
<accession>A0ABY5XAR6</accession>
<keyword evidence="4" id="KW-1185">Reference proteome</keyword>
<name>A0ABY5XAR6_ERWPY</name>
<protein>
    <submittedName>
        <fullName evidence="3">Ldh family oxidoreductase</fullName>
    </submittedName>
</protein>
<dbReference type="PANTHER" id="PTHR11091:SF0">
    <property type="entry name" value="MALATE DEHYDROGENASE"/>
    <property type="match status" value="1"/>
</dbReference>
<sequence length="333" mass="35783">MKISIDDARQLVKTILLKAGFDQANAHAVMQTLVASEIDGCTAHGLWRTLGCVRTLHNGKVIPDARPQADSLAPGLVRVDAQGGFSILAFETGLPYLVDKAKTQGIAAMSINHCVHFSALWLEIERVTAAGLVALAFTPNHAWVAPAGGTVPVFGTNPMAFGWPRKEGEPYVFDFATSAVARGEIELHRREYRSIPQGWGVDRQGNSCTDPAEVLDHGAMLTFGSHKGSALSTMIELLAGPLIGDLTSAESLAHDAGSKSSPYHGELLIAVDPERFLGDAVAQHVARAENLFASVVEQGARLPSQRRYQARKQSLTHGLEVCDSVYQDLLQLT</sequence>
<dbReference type="SUPFAM" id="SSF89733">
    <property type="entry name" value="L-sulfolactate dehydrogenase-like"/>
    <property type="match status" value="1"/>
</dbReference>
<dbReference type="InterPro" id="IPR043143">
    <property type="entry name" value="Mal/L-sulf/L-lact_DH-like_NADP"/>
</dbReference>
<evidence type="ECO:0000256" key="2">
    <source>
        <dbReference type="ARBA" id="ARBA00023002"/>
    </source>
</evidence>
<dbReference type="PANTHER" id="PTHR11091">
    <property type="entry name" value="OXIDOREDUCTASE-RELATED"/>
    <property type="match status" value="1"/>
</dbReference>
<dbReference type="Gene3D" id="1.10.1530.10">
    <property type="match status" value="1"/>
</dbReference>
<dbReference type="InterPro" id="IPR036111">
    <property type="entry name" value="Mal/L-sulfo/L-lacto_DH-like_sf"/>
</dbReference>
<gene>
    <name evidence="3" type="ORF">NYP84_04360</name>
</gene>
<organism evidence="3 4">
    <name type="scientific">Erwinia pyrifoliae</name>
    <dbReference type="NCBI Taxonomy" id="79967"/>
    <lineage>
        <taxon>Bacteria</taxon>
        <taxon>Pseudomonadati</taxon>
        <taxon>Pseudomonadota</taxon>
        <taxon>Gammaproteobacteria</taxon>
        <taxon>Enterobacterales</taxon>
        <taxon>Erwiniaceae</taxon>
        <taxon>Erwinia</taxon>
    </lineage>
</organism>
<evidence type="ECO:0000256" key="1">
    <source>
        <dbReference type="ARBA" id="ARBA00006056"/>
    </source>
</evidence>
<keyword evidence="2" id="KW-0560">Oxidoreductase</keyword>
<dbReference type="EMBL" id="CP103445">
    <property type="protein sequence ID" value="UWS34419.1"/>
    <property type="molecule type" value="Genomic_DNA"/>
</dbReference>